<dbReference type="Pfam" id="PF00535">
    <property type="entry name" value="Glycos_transf_2"/>
    <property type="match status" value="1"/>
</dbReference>
<evidence type="ECO:0000313" key="3">
    <source>
        <dbReference type="Proteomes" id="UP001200089"/>
    </source>
</evidence>
<dbReference type="InterPro" id="IPR029044">
    <property type="entry name" value="Nucleotide-diphossugar_trans"/>
</dbReference>
<dbReference type="SUPFAM" id="SSF53448">
    <property type="entry name" value="Nucleotide-diphospho-sugar transferases"/>
    <property type="match status" value="1"/>
</dbReference>
<dbReference type="InterPro" id="IPR001173">
    <property type="entry name" value="Glyco_trans_2-like"/>
</dbReference>
<dbReference type="PANTHER" id="PTHR22916:SF3">
    <property type="entry name" value="UDP-GLCNAC:BETAGAL BETA-1,3-N-ACETYLGLUCOSAMINYLTRANSFERASE-LIKE PROTEIN 1"/>
    <property type="match status" value="1"/>
</dbReference>
<protein>
    <submittedName>
        <fullName evidence="2">Glycosyltransferase family 2 protein</fullName>
    </submittedName>
</protein>
<dbReference type="Gene3D" id="3.90.550.10">
    <property type="entry name" value="Spore Coat Polysaccharide Biosynthesis Protein SpsA, Chain A"/>
    <property type="match status" value="1"/>
</dbReference>
<proteinExistence type="predicted"/>
<dbReference type="CDD" id="cd00761">
    <property type="entry name" value="Glyco_tranf_GTA_type"/>
    <property type="match status" value="1"/>
</dbReference>
<comment type="caution">
    <text evidence="2">The sequence shown here is derived from an EMBL/GenBank/DDBJ whole genome shotgun (WGS) entry which is preliminary data.</text>
</comment>
<reference evidence="2" key="1">
    <citation type="submission" date="2022-01" db="EMBL/GenBank/DDBJ databases">
        <title>Collection of gut derived symbiotic bacterial strains cultured from healthy donors.</title>
        <authorList>
            <person name="Lin H."/>
            <person name="Kohout C."/>
            <person name="Waligurski E."/>
            <person name="Pamer E.G."/>
        </authorList>
    </citation>
    <scope>NUCLEOTIDE SEQUENCE</scope>
    <source>
        <strain evidence="2">DFI.1.11</strain>
    </source>
</reference>
<feature type="domain" description="Glycosyltransferase 2-like" evidence="1">
    <location>
        <begin position="4"/>
        <end position="141"/>
    </location>
</feature>
<accession>A0AAW5CNT4</accession>
<dbReference type="PANTHER" id="PTHR22916">
    <property type="entry name" value="GLYCOSYLTRANSFERASE"/>
    <property type="match status" value="1"/>
</dbReference>
<name>A0AAW5CNT4_9FIRM</name>
<evidence type="ECO:0000313" key="2">
    <source>
        <dbReference type="EMBL" id="MCG5032096.1"/>
    </source>
</evidence>
<gene>
    <name evidence="2" type="ORF">L0P48_00500</name>
</gene>
<evidence type="ECO:0000259" key="1">
    <source>
        <dbReference type="Pfam" id="PF00535"/>
    </source>
</evidence>
<dbReference type="EMBL" id="JAKNDE010000001">
    <property type="protein sequence ID" value="MCG5032096.1"/>
    <property type="molecule type" value="Genomic_DNA"/>
</dbReference>
<dbReference type="AlphaFoldDB" id="A0AAW5CNT4"/>
<dbReference type="Proteomes" id="UP001200089">
    <property type="component" value="Unassembled WGS sequence"/>
</dbReference>
<dbReference type="GO" id="GO:0016758">
    <property type="term" value="F:hexosyltransferase activity"/>
    <property type="evidence" value="ECO:0007669"/>
    <property type="project" value="UniProtKB-ARBA"/>
</dbReference>
<dbReference type="RefSeq" id="WP_118753110.1">
    <property type="nucleotide sequence ID" value="NZ_JAAIUU010000006.1"/>
</dbReference>
<sequence length="342" mass="40755">MLFSIVVPVYNVEKYIEDCLESIIYQIDNEKNYEIILVDDGSTDRSGLICDEYQRRHPNFIMVYHNTNHGLLWTRRFGFKQAKGDYVINCDSDDLLEDEALVKLKKIVKKYKYPDIVIYNHNIYDGKNKTIAFKDIFTSNKDCIVEKKDVLKEFLCYHSIVSVCGKMIKRDCIDAEKKYQQFGRISTGEDTLQSIEFFSNAKTFVYLNETIYNYRCGSGMTGKFDENYYFTFKKIFEEIEKQSEKWEVPNFDELFAIKVLQTAGRAITQSRYNHWKFMREHIEYLGKIREDRMLQENTKYLDKVKDKLQKDHYILLKLLKYNLNVIIVLLLNMKNMTDKSRQ</sequence>
<organism evidence="2 3">
    <name type="scientific">Blautia massiliensis</name>
    <name type="common">ex Durand et al. 2017</name>
    <dbReference type="NCBI Taxonomy" id="1737424"/>
    <lineage>
        <taxon>Bacteria</taxon>
        <taxon>Bacillati</taxon>
        <taxon>Bacillota</taxon>
        <taxon>Clostridia</taxon>
        <taxon>Lachnospirales</taxon>
        <taxon>Lachnospiraceae</taxon>
        <taxon>Blautia</taxon>
    </lineage>
</organism>